<keyword evidence="1" id="KW-0472">Membrane</keyword>
<evidence type="ECO:0008006" key="4">
    <source>
        <dbReference type="Google" id="ProtNLM"/>
    </source>
</evidence>
<dbReference type="Proteomes" id="UP000799438">
    <property type="component" value="Unassembled WGS sequence"/>
</dbReference>
<evidence type="ECO:0000256" key="1">
    <source>
        <dbReference type="SAM" id="Phobius"/>
    </source>
</evidence>
<dbReference type="InterPro" id="IPR012349">
    <property type="entry name" value="Split_barrel_FMN-bd"/>
</dbReference>
<dbReference type="AlphaFoldDB" id="A0A6A6BN51"/>
<sequence length="259" mass="28259">MPHFYTSLSPELSDWLLAQPLFFVASAPLTGAHINVSPKGHPSHSLAVIGPNQVAYLDSTGSGCETISHIYENGRVTLMACSFGKSPRIMRLFCTGRVVERGGDRFQEWLEKTRIKEGIKGCRSVIVLDVFKVQTSCGFGVPVLAHETATNENTDVEASAAAYWNDRDTITNWAQKMEKKGYGAILDYQKQNNVRSLDGCTGLKAARKANGEMMLIGDVGARAGRIAKQWEAIIVGMLLVLGPLLVSRYASLPTAQLGW</sequence>
<gene>
    <name evidence="2" type="ORF">K452DRAFT_315787</name>
</gene>
<feature type="transmembrane region" description="Helical" evidence="1">
    <location>
        <begin position="232"/>
        <end position="250"/>
    </location>
</feature>
<evidence type="ECO:0000313" key="2">
    <source>
        <dbReference type="EMBL" id="KAF2145569.1"/>
    </source>
</evidence>
<dbReference type="EMBL" id="ML995477">
    <property type="protein sequence ID" value="KAF2145569.1"/>
    <property type="molecule type" value="Genomic_DNA"/>
</dbReference>
<dbReference type="PANTHER" id="PTHR39336:SF1">
    <property type="entry name" value="PYRIDOXAMINE PHOSPHATE OXIDASE FAMILY PROTEIN (AFU_ORTHOLOGUE AFUA_6G11440)"/>
    <property type="match status" value="1"/>
</dbReference>
<keyword evidence="1" id="KW-1133">Transmembrane helix</keyword>
<evidence type="ECO:0000313" key="3">
    <source>
        <dbReference type="Proteomes" id="UP000799438"/>
    </source>
</evidence>
<keyword evidence="1" id="KW-0812">Transmembrane</keyword>
<protein>
    <recommendedName>
        <fullName evidence="4">Pyridoxamine 5'-phosphate oxidase putative domain-containing protein</fullName>
    </recommendedName>
</protein>
<reference evidence="2" key="1">
    <citation type="journal article" date="2020" name="Stud. Mycol.">
        <title>101 Dothideomycetes genomes: a test case for predicting lifestyles and emergence of pathogens.</title>
        <authorList>
            <person name="Haridas S."/>
            <person name="Albert R."/>
            <person name="Binder M."/>
            <person name="Bloem J."/>
            <person name="Labutti K."/>
            <person name="Salamov A."/>
            <person name="Andreopoulos B."/>
            <person name="Baker S."/>
            <person name="Barry K."/>
            <person name="Bills G."/>
            <person name="Bluhm B."/>
            <person name="Cannon C."/>
            <person name="Castanera R."/>
            <person name="Culley D."/>
            <person name="Daum C."/>
            <person name="Ezra D."/>
            <person name="Gonzalez J."/>
            <person name="Henrissat B."/>
            <person name="Kuo A."/>
            <person name="Liang C."/>
            <person name="Lipzen A."/>
            <person name="Lutzoni F."/>
            <person name="Magnuson J."/>
            <person name="Mondo S."/>
            <person name="Nolan M."/>
            <person name="Ohm R."/>
            <person name="Pangilinan J."/>
            <person name="Park H.-J."/>
            <person name="Ramirez L."/>
            <person name="Alfaro M."/>
            <person name="Sun H."/>
            <person name="Tritt A."/>
            <person name="Yoshinaga Y."/>
            <person name="Zwiers L.-H."/>
            <person name="Turgeon B."/>
            <person name="Goodwin S."/>
            <person name="Spatafora J."/>
            <person name="Crous P."/>
            <person name="Grigoriev I."/>
        </authorList>
    </citation>
    <scope>NUCLEOTIDE SEQUENCE</scope>
    <source>
        <strain evidence="2">CBS 121167</strain>
    </source>
</reference>
<organism evidence="2 3">
    <name type="scientific">Aplosporella prunicola CBS 121167</name>
    <dbReference type="NCBI Taxonomy" id="1176127"/>
    <lineage>
        <taxon>Eukaryota</taxon>
        <taxon>Fungi</taxon>
        <taxon>Dikarya</taxon>
        <taxon>Ascomycota</taxon>
        <taxon>Pezizomycotina</taxon>
        <taxon>Dothideomycetes</taxon>
        <taxon>Dothideomycetes incertae sedis</taxon>
        <taxon>Botryosphaeriales</taxon>
        <taxon>Aplosporellaceae</taxon>
        <taxon>Aplosporella</taxon>
    </lineage>
</organism>
<accession>A0A6A6BN51</accession>
<dbReference type="RefSeq" id="XP_033401281.1">
    <property type="nucleotide sequence ID" value="XM_033543896.1"/>
</dbReference>
<dbReference type="OrthoDB" id="539398at2759"/>
<dbReference type="PANTHER" id="PTHR39336">
    <property type="entry name" value="PYRIDOXAMINE PHOSPHATE OXIDASE FAMILY PROTEIN (AFU_ORTHOLOGUE AFUA_6G11440)"/>
    <property type="match status" value="1"/>
</dbReference>
<dbReference type="GeneID" id="54301393"/>
<name>A0A6A6BN51_9PEZI</name>
<keyword evidence="3" id="KW-1185">Reference proteome</keyword>
<proteinExistence type="predicted"/>
<dbReference type="Gene3D" id="2.30.110.10">
    <property type="entry name" value="Electron Transport, Fmn-binding Protein, Chain A"/>
    <property type="match status" value="1"/>
</dbReference>